<accession>W4M4I5</accession>
<dbReference type="Gene3D" id="3.30.2010.10">
    <property type="entry name" value="Metalloproteases ('zincins'), catalytic domain"/>
    <property type="match status" value="1"/>
</dbReference>
<sequence length="415" mass="45688">MNQETHKRERQAFPNMSSQTWTHPADQAALTALKTIPGVDVLLQKFIGATSETSIRLIHLASAVRVSHRQFPQLHSLLKEACRILDAPQVPELYVAQNPFFNAGTIGVERPFIVLNSAVLDTLTEDEILCVIGHELGHCLSGHALYKTLLQVLLKFMFLALQVPLGATALMGIIAALMEWNRKSELSADRAGLLVVQDPTVSYSLLMKLAGGMQANRMDVNEFFVQAAEYEGGGNIFTSLHKLLNVILASHPFPVVRLTELQTWVNSGTYSSILSQNYRTRADEKKSEDDILKNFKAASESYQEHFDNSKDALAGVMSDVFAGLESWSEQARQGMESFFDFAKKADSSQTPPATEPAESSSHAAAHTAADTPQATATATEQDIFAALERLGDLKQKGVLTDEEFEAQKIKLLNRL</sequence>
<dbReference type="CDD" id="cd07325">
    <property type="entry name" value="M48_Ste24p_like"/>
    <property type="match status" value="1"/>
</dbReference>
<evidence type="ECO:0000256" key="10">
    <source>
        <dbReference type="RuleBase" id="RU003983"/>
    </source>
</evidence>
<evidence type="ECO:0000256" key="4">
    <source>
        <dbReference type="ARBA" id="ARBA00022723"/>
    </source>
</evidence>
<dbReference type="InterPro" id="IPR018649">
    <property type="entry name" value="SHOCT"/>
</dbReference>
<keyword evidence="3 12" id="KW-0812">Transmembrane</keyword>
<keyword evidence="6 10" id="KW-0862">Zinc</keyword>
<feature type="domain" description="SHOCT" evidence="14">
    <location>
        <begin position="385"/>
        <end position="412"/>
    </location>
</feature>
<comment type="similarity">
    <text evidence="10">Belongs to the peptidase M48 family.</text>
</comment>
<feature type="domain" description="Peptidase M48" evidence="13">
    <location>
        <begin position="69"/>
        <end position="264"/>
    </location>
</feature>
<feature type="transmembrane region" description="Helical" evidence="12">
    <location>
        <begin position="156"/>
        <end position="178"/>
    </location>
</feature>
<keyword evidence="2 10" id="KW-0645">Protease</keyword>
<evidence type="ECO:0000256" key="6">
    <source>
        <dbReference type="ARBA" id="ARBA00022833"/>
    </source>
</evidence>
<evidence type="ECO:0008006" key="17">
    <source>
        <dbReference type="Google" id="ProtNLM"/>
    </source>
</evidence>
<evidence type="ECO:0000256" key="12">
    <source>
        <dbReference type="SAM" id="Phobius"/>
    </source>
</evidence>
<evidence type="ECO:0000259" key="14">
    <source>
        <dbReference type="Pfam" id="PF09851"/>
    </source>
</evidence>
<keyword evidence="8 10" id="KW-0482">Metalloprotease</keyword>
<feature type="region of interest" description="Disordered" evidence="11">
    <location>
        <begin position="1"/>
        <end position="20"/>
    </location>
</feature>
<proteinExistence type="inferred from homology"/>
<feature type="region of interest" description="Disordered" evidence="11">
    <location>
        <begin position="344"/>
        <end position="379"/>
    </location>
</feature>
<dbReference type="GO" id="GO:0004222">
    <property type="term" value="F:metalloendopeptidase activity"/>
    <property type="evidence" value="ECO:0007669"/>
    <property type="project" value="InterPro"/>
</dbReference>
<dbReference type="EMBL" id="AZHX01001196">
    <property type="protein sequence ID" value="ETX04547.1"/>
    <property type="molecule type" value="Genomic_DNA"/>
</dbReference>
<dbReference type="InterPro" id="IPR050083">
    <property type="entry name" value="HtpX_protease"/>
</dbReference>
<dbReference type="Proteomes" id="UP000019140">
    <property type="component" value="Unassembled WGS sequence"/>
</dbReference>
<dbReference type="GO" id="GO:0006508">
    <property type="term" value="P:proteolysis"/>
    <property type="evidence" value="ECO:0007669"/>
    <property type="project" value="UniProtKB-KW"/>
</dbReference>
<keyword evidence="9 12" id="KW-0472">Membrane</keyword>
<evidence type="ECO:0000256" key="11">
    <source>
        <dbReference type="SAM" id="MobiDB-lite"/>
    </source>
</evidence>
<evidence type="ECO:0000313" key="15">
    <source>
        <dbReference type="EMBL" id="ETX04547.1"/>
    </source>
</evidence>
<dbReference type="PANTHER" id="PTHR43221">
    <property type="entry name" value="PROTEASE HTPX"/>
    <property type="match status" value="1"/>
</dbReference>
<dbReference type="HOGENOM" id="CLU_052979_0_0_7"/>
<dbReference type="Pfam" id="PF09851">
    <property type="entry name" value="SHOCT"/>
    <property type="match status" value="1"/>
</dbReference>
<reference evidence="15 16" key="1">
    <citation type="journal article" date="2014" name="Nature">
        <title>An environmental bacterial taxon with a large and distinct metabolic repertoire.</title>
        <authorList>
            <person name="Wilson M.C."/>
            <person name="Mori T."/>
            <person name="Ruckert C."/>
            <person name="Uria A.R."/>
            <person name="Helf M.J."/>
            <person name="Takada K."/>
            <person name="Gernert C."/>
            <person name="Steffens U.A."/>
            <person name="Heycke N."/>
            <person name="Schmitt S."/>
            <person name="Rinke C."/>
            <person name="Helfrich E.J."/>
            <person name="Brachmann A.O."/>
            <person name="Gurgui C."/>
            <person name="Wakimoto T."/>
            <person name="Kracht M."/>
            <person name="Crusemann M."/>
            <person name="Hentschel U."/>
            <person name="Abe I."/>
            <person name="Matsunaga S."/>
            <person name="Kalinowski J."/>
            <person name="Takeyama H."/>
            <person name="Piel J."/>
        </authorList>
    </citation>
    <scope>NUCLEOTIDE SEQUENCE [LARGE SCALE GENOMIC DNA]</scope>
    <source>
        <strain evidence="16">TSY2</strain>
    </source>
</reference>
<keyword evidence="5 10" id="KW-0378">Hydrolase</keyword>
<keyword evidence="16" id="KW-1185">Reference proteome</keyword>
<keyword evidence="1" id="KW-1003">Cell membrane</keyword>
<evidence type="ECO:0000313" key="16">
    <source>
        <dbReference type="Proteomes" id="UP000019140"/>
    </source>
</evidence>
<feature type="compositionally biased region" description="Low complexity" evidence="11">
    <location>
        <begin position="350"/>
        <end position="379"/>
    </location>
</feature>
<evidence type="ECO:0000256" key="7">
    <source>
        <dbReference type="ARBA" id="ARBA00022989"/>
    </source>
</evidence>
<organism evidence="15 16">
    <name type="scientific">Candidatus Entotheonella gemina</name>
    <dbReference type="NCBI Taxonomy" id="1429439"/>
    <lineage>
        <taxon>Bacteria</taxon>
        <taxon>Pseudomonadati</taxon>
        <taxon>Nitrospinota/Tectimicrobiota group</taxon>
        <taxon>Candidatus Tectimicrobiota</taxon>
        <taxon>Candidatus Entotheonellia</taxon>
        <taxon>Candidatus Entotheonellales</taxon>
        <taxon>Candidatus Entotheonellaceae</taxon>
        <taxon>Candidatus Entotheonella</taxon>
    </lineage>
</organism>
<evidence type="ECO:0000256" key="2">
    <source>
        <dbReference type="ARBA" id="ARBA00022670"/>
    </source>
</evidence>
<dbReference type="PANTHER" id="PTHR43221:SF3">
    <property type="entry name" value="SLL1280 PROTEIN"/>
    <property type="match status" value="1"/>
</dbReference>
<evidence type="ECO:0000259" key="13">
    <source>
        <dbReference type="Pfam" id="PF01435"/>
    </source>
</evidence>
<dbReference type="AlphaFoldDB" id="W4M4I5"/>
<gene>
    <name evidence="15" type="ORF">ETSY2_28205</name>
</gene>
<protein>
    <recommendedName>
        <fullName evidence="17">Peptidase M48 domain-containing protein</fullName>
    </recommendedName>
</protein>
<keyword evidence="4" id="KW-0479">Metal-binding</keyword>
<evidence type="ECO:0000256" key="5">
    <source>
        <dbReference type="ARBA" id="ARBA00022801"/>
    </source>
</evidence>
<evidence type="ECO:0000256" key="1">
    <source>
        <dbReference type="ARBA" id="ARBA00022475"/>
    </source>
</evidence>
<comment type="caution">
    <text evidence="15">The sequence shown here is derived from an EMBL/GenBank/DDBJ whole genome shotgun (WGS) entry which is preliminary data.</text>
</comment>
<name>W4M4I5_9BACT</name>
<dbReference type="InterPro" id="IPR001915">
    <property type="entry name" value="Peptidase_M48"/>
</dbReference>
<evidence type="ECO:0000256" key="8">
    <source>
        <dbReference type="ARBA" id="ARBA00023049"/>
    </source>
</evidence>
<keyword evidence="7 12" id="KW-1133">Transmembrane helix</keyword>
<feature type="compositionally biased region" description="Basic and acidic residues" evidence="11">
    <location>
        <begin position="1"/>
        <end position="11"/>
    </location>
</feature>
<comment type="cofactor">
    <cofactor evidence="10">
        <name>Zn(2+)</name>
        <dbReference type="ChEBI" id="CHEBI:29105"/>
    </cofactor>
    <text evidence="10">Binds 1 zinc ion per subunit.</text>
</comment>
<evidence type="ECO:0000256" key="9">
    <source>
        <dbReference type="ARBA" id="ARBA00023136"/>
    </source>
</evidence>
<evidence type="ECO:0000256" key="3">
    <source>
        <dbReference type="ARBA" id="ARBA00022692"/>
    </source>
</evidence>
<dbReference type="Pfam" id="PF01435">
    <property type="entry name" value="Peptidase_M48"/>
    <property type="match status" value="1"/>
</dbReference>
<dbReference type="GO" id="GO:0046872">
    <property type="term" value="F:metal ion binding"/>
    <property type="evidence" value="ECO:0007669"/>
    <property type="project" value="UniProtKB-KW"/>
</dbReference>